<gene>
    <name evidence="15" type="primary">LOC104949476</name>
</gene>
<dbReference type="RefSeq" id="XP_010774134.1">
    <property type="nucleotide sequence ID" value="XM_010775832.1"/>
</dbReference>
<evidence type="ECO:0000256" key="6">
    <source>
        <dbReference type="ARBA" id="ARBA00022777"/>
    </source>
</evidence>
<dbReference type="GO" id="GO:0004674">
    <property type="term" value="F:protein serine/threonine kinase activity"/>
    <property type="evidence" value="ECO:0007669"/>
    <property type="project" value="UniProtKB-KW"/>
</dbReference>
<dbReference type="EC" id="2.7.11.1" evidence="2"/>
<feature type="region of interest" description="Disordered" evidence="10">
    <location>
        <begin position="653"/>
        <end position="681"/>
    </location>
</feature>
<feature type="domain" description="AGC-kinase C-terminal" evidence="13">
    <location>
        <begin position="624"/>
        <end position="692"/>
    </location>
</feature>
<dbReference type="CDD" id="cd05609">
    <property type="entry name" value="STKc_MAST"/>
    <property type="match status" value="1"/>
</dbReference>
<evidence type="ECO:0000313" key="15">
    <source>
        <dbReference type="RefSeq" id="XP_010774134.1"/>
    </source>
</evidence>
<dbReference type="GO" id="GO:0007010">
    <property type="term" value="P:cytoskeleton organization"/>
    <property type="evidence" value="ECO:0007669"/>
    <property type="project" value="TreeGrafter"/>
</dbReference>
<evidence type="ECO:0000256" key="8">
    <source>
        <dbReference type="ARBA" id="ARBA00047899"/>
    </source>
</evidence>
<dbReference type="Gene3D" id="1.10.510.10">
    <property type="entry name" value="Transferase(Phosphotransferase) domain 1"/>
    <property type="match status" value="1"/>
</dbReference>
<dbReference type="GeneID" id="104949476"/>
<accession>A0A6I9N812</accession>
<feature type="compositionally biased region" description="Polar residues" evidence="10">
    <location>
        <begin position="1129"/>
        <end position="1146"/>
    </location>
</feature>
<feature type="compositionally biased region" description="Basic and acidic residues" evidence="10">
    <location>
        <begin position="1633"/>
        <end position="1643"/>
    </location>
</feature>
<feature type="compositionally biased region" description="Polar residues" evidence="10">
    <location>
        <begin position="829"/>
        <end position="846"/>
    </location>
</feature>
<feature type="compositionally biased region" description="Basic residues" evidence="10">
    <location>
        <begin position="1065"/>
        <end position="1079"/>
    </location>
</feature>
<feature type="compositionally biased region" description="Basic and acidic residues" evidence="10">
    <location>
        <begin position="1382"/>
        <end position="1411"/>
    </location>
</feature>
<dbReference type="PROSITE" id="PS00108">
    <property type="entry name" value="PROTEIN_KINASE_ST"/>
    <property type="match status" value="1"/>
</dbReference>
<dbReference type="InterPro" id="IPR041489">
    <property type="entry name" value="PDZ_6"/>
</dbReference>
<evidence type="ECO:0000259" key="11">
    <source>
        <dbReference type="PROSITE" id="PS50011"/>
    </source>
</evidence>
<feature type="compositionally biased region" description="Acidic residues" evidence="10">
    <location>
        <begin position="663"/>
        <end position="674"/>
    </location>
</feature>
<evidence type="ECO:0000256" key="9">
    <source>
        <dbReference type="ARBA" id="ARBA00048679"/>
    </source>
</evidence>
<feature type="compositionally biased region" description="Acidic residues" evidence="10">
    <location>
        <begin position="1412"/>
        <end position="1424"/>
    </location>
</feature>
<dbReference type="GO" id="GO:0035556">
    <property type="term" value="P:intracellular signal transduction"/>
    <property type="evidence" value="ECO:0007669"/>
    <property type="project" value="TreeGrafter"/>
</dbReference>
<dbReference type="InterPro" id="IPR000719">
    <property type="entry name" value="Prot_kinase_dom"/>
</dbReference>
<dbReference type="Pfam" id="PF17820">
    <property type="entry name" value="PDZ_6"/>
    <property type="match status" value="1"/>
</dbReference>
<comment type="catalytic activity">
    <reaction evidence="9">
        <text>L-seryl-[protein] + ATP = O-phospho-L-seryl-[protein] + ADP + H(+)</text>
        <dbReference type="Rhea" id="RHEA:17989"/>
        <dbReference type="Rhea" id="RHEA-COMP:9863"/>
        <dbReference type="Rhea" id="RHEA-COMP:11604"/>
        <dbReference type="ChEBI" id="CHEBI:15378"/>
        <dbReference type="ChEBI" id="CHEBI:29999"/>
        <dbReference type="ChEBI" id="CHEBI:30616"/>
        <dbReference type="ChEBI" id="CHEBI:83421"/>
        <dbReference type="ChEBI" id="CHEBI:456216"/>
        <dbReference type="EC" id="2.7.11.1"/>
    </reaction>
</comment>
<dbReference type="SMART" id="SM00228">
    <property type="entry name" value="PDZ"/>
    <property type="match status" value="1"/>
</dbReference>
<dbReference type="CDD" id="cd06705">
    <property type="entry name" value="PDZ_MAST"/>
    <property type="match status" value="1"/>
</dbReference>
<dbReference type="SUPFAM" id="SSF56112">
    <property type="entry name" value="Protein kinase-like (PK-like)"/>
    <property type="match status" value="1"/>
</dbReference>
<dbReference type="GO" id="GO:0015630">
    <property type="term" value="C:microtubule cytoskeleton"/>
    <property type="evidence" value="ECO:0007669"/>
    <property type="project" value="TreeGrafter"/>
</dbReference>
<keyword evidence="5" id="KW-0547">Nucleotide-binding</keyword>
<reference evidence="15" key="1">
    <citation type="submission" date="2025-08" db="UniProtKB">
        <authorList>
            <consortium name="RefSeq"/>
        </authorList>
    </citation>
    <scope>IDENTIFICATION</scope>
    <source>
        <tissue evidence="15">Muscle</tissue>
    </source>
</reference>
<feature type="compositionally biased region" description="Polar residues" evidence="10">
    <location>
        <begin position="1616"/>
        <end position="1629"/>
    </location>
</feature>
<dbReference type="FunFam" id="2.30.42.10:FF:000008">
    <property type="entry name" value="microtubule-associated serine/threonine-protein kinase 4 isoform X2"/>
    <property type="match status" value="1"/>
</dbReference>
<dbReference type="Pfam" id="PF00069">
    <property type="entry name" value="Pkinase"/>
    <property type="match status" value="1"/>
</dbReference>
<feature type="compositionally biased region" description="Basic and acidic residues" evidence="10">
    <location>
        <begin position="1511"/>
        <end position="1520"/>
    </location>
</feature>
<dbReference type="InterPro" id="IPR011009">
    <property type="entry name" value="Kinase-like_dom_sf"/>
</dbReference>
<feature type="compositionally biased region" description="Basic residues" evidence="10">
    <location>
        <begin position="1089"/>
        <end position="1099"/>
    </location>
</feature>
<dbReference type="Gene3D" id="3.30.200.20">
    <property type="entry name" value="Phosphorylase Kinase, domain 1"/>
    <property type="match status" value="1"/>
</dbReference>
<feature type="compositionally biased region" description="Low complexity" evidence="10">
    <location>
        <begin position="1826"/>
        <end position="1839"/>
    </location>
</feature>
<keyword evidence="3" id="KW-0723">Serine/threonine-protein kinase</keyword>
<dbReference type="InterPro" id="IPR001478">
    <property type="entry name" value="PDZ"/>
</dbReference>
<feature type="region of interest" description="Disordered" evidence="10">
    <location>
        <begin position="1808"/>
        <end position="1849"/>
    </location>
</feature>
<dbReference type="InterPro" id="IPR008271">
    <property type="entry name" value="Ser/Thr_kinase_AS"/>
</dbReference>
<dbReference type="InterPro" id="IPR036034">
    <property type="entry name" value="PDZ_sf"/>
</dbReference>
<feature type="compositionally biased region" description="Low complexity" evidence="10">
    <location>
        <begin position="1103"/>
        <end position="1128"/>
    </location>
</feature>
<organism evidence="14 15">
    <name type="scientific">Notothenia coriiceps</name>
    <name type="common">black rockcod</name>
    <dbReference type="NCBI Taxonomy" id="8208"/>
    <lineage>
        <taxon>Eukaryota</taxon>
        <taxon>Metazoa</taxon>
        <taxon>Chordata</taxon>
        <taxon>Craniata</taxon>
        <taxon>Vertebrata</taxon>
        <taxon>Euteleostomi</taxon>
        <taxon>Actinopterygii</taxon>
        <taxon>Neopterygii</taxon>
        <taxon>Teleostei</taxon>
        <taxon>Neoteleostei</taxon>
        <taxon>Acanthomorphata</taxon>
        <taxon>Eupercaria</taxon>
        <taxon>Perciformes</taxon>
        <taxon>Notothenioidei</taxon>
        <taxon>Nototheniidae</taxon>
        <taxon>Notothenia</taxon>
    </lineage>
</organism>
<keyword evidence="14" id="KW-1185">Reference proteome</keyword>
<dbReference type="Gene3D" id="2.30.42.10">
    <property type="match status" value="1"/>
</dbReference>
<feature type="compositionally biased region" description="Low complexity" evidence="10">
    <location>
        <begin position="1209"/>
        <end position="1224"/>
    </location>
</feature>
<feature type="region of interest" description="Disordered" evidence="10">
    <location>
        <begin position="825"/>
        <end position="878"/>
    </location>
</feature>
<feature type="compositionally biased region" description="Polar residues" evidence="10">
    <location>
        <begin position="1322"/>
        <end position="1331"/>
    </location>
</feature>
<feature type="region of interest" description="Disordered" evidence="10">
    <location>
        <begin position="1242"/>
        <end position="1791"/>
    </location>
</feature>
<evidence type="ECO:0000256" key="1">
    <source>
        <dbReference type="ARBA" id="ARBA00009903"/>
    </source>
</evidence>
<feature type="compositionally biased region" description="Polar residues" evidence="10">
    <location>
        <begin position="1736"/>
        <end position="1745"/>
    </location>
</feature>
<feature type="compositionally biased region" description="Low complexity" evidence="10">
    <location>
        <begin position="1278"/>
        <end position="1290"/>
    </location>
</feature>
<evidence type="ECO:0000256" key="4">
    <source>
        <dbReference type="ARBA" id="ARBA00022679"/>
    </source>
</evidence>
<dbReference type="KEGG" id="ncc:104949476"/>
<feature type="compositionally biased region" description="Low complexity" evidence="10">
    <location>
        <begin position="1646"/>
        <end position="1668"/>
    </location>
</feature>
<dbReference type="OrthoDB" id="10070999at2759"/>
<dbReference type="PROSITE" id="PS50011">
    <property type="entry name" value="PROTEIN_KINASE_DOM"/>
    <property type="match status" value="1"/>
</dbReference>
<evidence type="ECO:0000313" key="14">
    <source>
        <dbReference type="Proteomes" id="UP000504611"/>
    </source>
</evidence>
<feature type="domain" description="PDZ" evidence="12">
    <location>
        <begin position="965"/>
        <end position="1053"/>
    </location>
</feature>
<feature type="compositionally biased region" description="Low complexity" evidence="10">
    <location>
        <begin position="1577"/>
        <end position="1596"/>
    </location>
</feature>
<dbReference type="InterPro" id="IPR000961">
    <property type="entry name" value="AGC-kinase_C"/>
</dbReference>
<dbReference type="PANTHER" id="PTHR24356:SF136">
    <property type="entry name" value="MICROTUBULE-ASSOCIATED SERINE_THREONINE-PROTEIN KINASE 2"/>
    <property type="match status" value="1"/>
</dbReference>
<dbReference type="Proteomes" id="UP000504611">
    <property type="component" value="Unplaced"/>
</dbReference>
<dbReference type="PROSITE" id="PS51285">
    <property type="entry name" value="AGC_KINASE_CTER"/>
    <property type="match status" value="1"/>
</dbReference>
<sequence>MTEPSASYTADCSCCMKTGVFVLVLKETCLISFLLFDPLSPSSFQKEFVPPPPLLFRKMSNPDLSPAATAATKSKLHRQLSQDESWGRRSSLAMTGKQLLPLSSSLHAGVSQMAWLGPSGAFIGHGATGGPSAGDGNNLVRMRSQSLGQSAPSLTGLKELSLPRRGSFCRTSNRKSLIVTSSTSPTLPRPHSPLHGHTGYSHPRGDVTYCGAHPGALITFSKQAVSGQLYQLMVDEAQDPVGQRADLIGGRGEEQLSQTLLHLSRRLRGGGRAIKGGDKDESQLILTPDPGACLWNSSMRLLCVSVEMAQLSSYDSGNPETPETDESVDGQSTTVPPAPPKTKPPREEDFENIKLISNGAYGTVFLVRHKETRQRFAMKKINKQNLILRNQIQQAFVERDILTFAENPFVVSMFCSFETRRHLCMVMEYVEGGDCATLLKSIGALPVDMARMYFAETVLALEYLHNYGIVHRDLKPDNLLITSMGHIKLTDFGLSKIGLMSLTTNMYEGHIEKDTREFLDKQVCGTPEYIAPEVILRQGYGKPVDWWAMGVILYEFLVGCAPFFGDTPEELFGQVISDEIIWPEDDEALPFEAQDLICKLLRQNPLERLGTGSAFEVKQHQFFTELDWNSLLRQKAEFIPQLESEDDTSYFDTRSDRYHHVDSEDEDDTNDEEPVEIRQFSSCSPRFSKVYSSMERLSLHEERRTPPPTKRSLSEEGGDRMDSLSGLKSRDRSWLVGSPEILRKRLSVSESSHTESDSSPPLTVRRRCCSAIIEMPRFAISSEEEGGQAGNRKSPSLLGLSSLRGPRSEELPLAIPELPVERELKLEESPTSASSQLSKATLTPGSSGDVFDRGHRRTVSNGGPTKAATDSDSPSTPRAISDLAARRARHRLLSGDTPTSSSRPLNKVIKSASATTLSLMIPADHHGASPLASPMSPHSLSSNPSSRDSSPSRDLSPAVINPKPAIVIQKVGKKYGFTLRAIRVYMGDSDIYTVHHMVWHVEEGGPAHEAGLREGDLITQVNGEAVHGLVHTEVVELILKSGPKVSIAATPFENTSIKVGPARKTGQRSKMARRNKKTKTKEGQDSASKKRTSLFRKITKQASLLHTSRSLSSLNRSLSSGESGPGSPTHNLSPRSPTQGYRSTPDSAHSVGGNSSQSSSPSSSVPNSPASSGHIRPSSLHGLAPKLQRQYRSPRRKSAGNIPLSPLARTPSPTPQSSSPQRSPSPLPCHALAQSAVGQSFPVKLHSSPPLVRQISRPKSAEPPRSPLLKRVQSAEKLASSLANSPSSPSGVTAGGASVTSRKHSLDISHSEFKKEILQREPSLTSLQESASEGLLSSAGRGVEKGSLQKHSSSSRKLGRQEGDSSLSSVSGSLGLAPGKSKLKDKLSAIRQDRAERRESLQKQDAIHEVDSSEDETDEGSEDSQDGRRGTTFTPPPLLRPTTVRSGPGGTLPSLCLSPCTPHATFSHTGPSQVGRPTPLHTLPSVSETKPGQFASPLGIKDPRSVSSAEDSVRQERKVFEPSAKPIQGPLPFSTPGSAFISVNKDTFLKPAPPSDLKTPMVKAAPSDPKSGEQTLVSTRTAVPSTTTNTTNSRSTTDSRDSRDSRPTTISTTDSLTADSQETRPSCSSPGIPKEKKEADNRRLCAAAAASLSVSPSSTSGSSSSANSPVPPPESTMDKVVSQLATVAKSVLGPVKLNATADKSQKDQIPSRGGTPEVPPSSPFSFPSKGLPTPQSPILSGSQSRQKTEPAAPLTTSQTKPLTQKDFAALPSLSCKEVPERPASGSETAAMCPSAQRLGAAAALPFPNAASSAAAEPQQKRSEPQTASVNATNAVSASSQQDKAICKKT</sequence>
<comment type="similarity">
    <text evidence="1">Belongs to the protein kinase superfamily. AGC Ser/Thr protein kinase family.</text>
</comment>
<feature type="compositionally biased region" description="Basic and acidic residues" evidence="10">
    <location>
        <begin position="712"/>
        <end position="731"/>
    </location>
</feature>
<dbReference type="PROSITE" id="PS50106">
    <property type="entry name" value="PDZ"/>
    <property type="match status" value="1"/>
</dbReference>
<dbReference type="InterPro" id="IPR037711">
    <property type="entry name" value="MAST"/>
</dbReference>
<keyword evidence="6" id="KW-0418">Kinase</keyword>
<keyword evidence="4" id="KW-0808">Transferase</keyword>
<feature type="compositionally biased region" description="Basic and acidic residues" evidence="10">
    <location>
        <begin position="653"/>
        <end position="662"/>
    </location>
</feature>
<dbReference type="FunFam" id="3.30.200.20:FF:000457">
    <property type="entry name" value="Microtubule-associated serine/threonine-protein kinase"/>
    <property type="match status" value="1"/>
</dbReference>
<feature type="compositionally biased region" description="Basic and acidic residues" evidence="10">
    <location>
        <begin position="1597"/>
        <end position="1606"/>
    </location>
</feature>
<dbReference type="PANTHER" id="PTHR24356">
    <property type="entry name" value="SERINE/THREONINE-PROTEIN KINASE"/>
    <property type="match status" value="1"/>
</dbReference>
<feature type="compositionally biased region" description="Low complexity" evidence="10">
    <location>
        <begin position="1364"/>
        <end position="1376"/>
    </location>
</feature>
<feature type="region of interest" description="Disordered" evidence="10">
    <location>
        <begin position="925"/>
        <end position="958"/>
    </location>
</feature>
<feature type="compositionally biased region" description="Low complexity" evidence="10">
    <location>
        <begin position="928"/>
        <end position="958"/>
    </location>
</feature>
<dbReference type="GO" id="GO:0005524">
    <property type="term" value="F:ATP binding"/>
    <property type="evidence" value="ECO:0007669"/>
    <property type="project" value="UniProtKB-KW"/>
</dbReference>
<evidence type="ECO:0000259" key="13">
    <source>
        <dbReference type="PROSITE" id="PS51285"/>
    </source>
</evidence>
<evidence type="ECO:0000259" key="12">
    <source>
        <dbReference type="PROSITE" id="PS50106"/>
    </source>
</evidence>
<dbReference type="SUPFAM" id="SSF50156">
    <property type="entry name" value="PDZ domain-like"/>
    <property type="match status" value="1"/>
</dbReference>
<keyword evidence="7" id="KW-0067">ATP-binding</keyword>
<dbReference type="InterPro" id="IPR050236">
    <property type="entry name" value="Ser_Thr_kinase_AGC"/>
</dbReference>
<protein>
    <recommendedName>
        <fullName evidence="2">non-specific serine/threonine protein kinase</fullName>
        <ecNumber evidence="2">2.7.11.1</ecNumber>
    </recommendedName>
</protein>
<evidence type="ECO:0000256" key="10">
    <source>
        <dbReference type="SAM" id="MobiDB-lite"/>
    </source>
</evidence>
<dbReference type="FunFam" id="1.10.510.10:FF:000012">
    <property type="entry name" value="microtubule-associated serine/threonine-protein kinase 2 isoform X1"/>
    <property type="match status" value="1"/>
</dbReference>
<evidence type="ECO:0000256" key="2">
    <source>
        <dbReference type="ARBA" id="ARBA00012513"/>
    </source>
</evidence>
<feature type="domain" description="Protein kinase" evidence="11">
    <location>
        <begin position="350"/>
        <end position="623"/>
    </location>
</feature>
<feature type="compositionally biased region" description="Basic and acidic residues" evidence="10">
    <location>
        <begin position="1304"/>
        <end position="1319"/>
    </location>
</feature>
<name>A0A6I9N812_9TELE</name>
<dbReference type="SMART" id="SM00220">
    <property type="entry name" value="S_TKc"/>
    <property type="match status" value="1"/>
</dbReference>
<feature type="compositionally biased region" description="Low complexity" evidence="10">
    <location>
        <begin position="794"/>
        <end position="804"/>
    </location>
</feature>
<feature type="region of interest" description="Disordered" evidence="10">
    <location>
        <begin position="313"/>
        <end position="348"/>
    </location>
</feature>
<feature type="region of interest" description="Disordered" evidence="10">
    <location>
        <begin position="1058"/>
        <end position="1229"/>
    </location>
</feature>
<feature type="region of interest" description="Disordered" evidence="10">
    <location>
        <begin position="695"/>
        <end position="731"/>
    </location>
</feature>
<feature type="compositionally biased region" description="Low complexity" evidence="10">
    <location>
        <begin position="1147"/>
        <end position="1174"/>
    </location>
</feature>
<proteinExistence type="inferred from homology"/>
<feature type="compositionally biased region" description="Polar residues" evidence="10">
    <location>
        <begin position="859"/>
        <end position="878"/>
    </location>
</feature>
<feature type="region of interest" description="Disordered" evidence="10">
    <location>
        <begin position="780"/>
        <end position="804"/>
    </location>
</feature>
<evidence type="ECO:0000256" key="7">
    <source>
        <dbReference type="ARBA" id="ARBA00022840"/>
    </source>
</evidence>
<evidence type="ECO:0000256" key="3">
    <source>
        <dbReference type="ARBA" id="ARBA00022527"/>
    </source>
</evidence>
<comment type="catalytic activity">
    <reaction evidence="8">
        <text>L-threonyl-[protein] + ATP = O-phospho-L-threonyl-[protein] + ADP + H(+)</text>
        <dbReference type="Rhea" id="RHEA:46608"/>
        <dbReference type="Rhea" id="RHEA-COMP:11060"/>
        <dbReference type="Rhea" id="RHEA-COMP:11605"/>
        <dbReference type="ChEBI" id="CHEBI:15378"/>
        <dbReference type="ChEBI" id="CHEBI:30013"/>
        <dbReference type="ChEBI" id="CHEBI:30616"/>
        <dbReference type="ChEBI" id="CHEBI:61977"/>
        <dbReference type="ChEBI" id="CHEBI:456216"/>
        <dbReference type="EC" id="2.7.11.1"/>
    </reaction>
</comment>
<evidence type="ECO:0000256" key="5">
    <source>
        <dbReference type="ARBA" id="ARBA00022741"/>
    </source>
</evidence>